<dbReference type="Proteomes" id="UP001199659">
    <property type="component" value="Chromosome"/>
</dbReference>
<proteinExistence type="predicted"/>
<dbReference type="SUPFAM" id="SSF53474">
    <property type="entry name" value="alpha/beta-Hydrolases"/>
    <property type="match status" value="1"/>
</dbReference>
<dbReference type="Pfam" id="PF12697">
    <property type="entry name" value="Abhydrolase_6"/>
    <property type="match status" value="1"/>
</dbReference>
<keyword evidence="2" id="KW-0456">Lyase</keyword>
<dbReference type="InterPro" id="IPR050266">
    <property type="entry name" value="AB_hydrolase_sf"/>
</dbReference>
<sequence>MNSFHSNIAGAAVRFHDLPGQGMPVVFVHGLGCASSYEYPRIVADDAFCNRRALLIDLPGSGYSDKPADYPFTVSAQAQVVAELLTGLHIDDCYLYGHSMGGSIAIEAAHLLGHRVRALAVSEPNFYSGGGMFSRKIAAQTEAEFIASGFTRLVATETTPWAGCVQNTAPWALWRAAKSLVDGVSPDWMSRFLALKCAKALIYGAHSLPASDADEVAAAGIPLHIIPDAGHCMSWENPAQLVTSLDAIFTATQNKYSGPQAEV</sequence>
<dbReference type="InterPro" id="IPR029058">
    <property type="entry name" value="AB_hydrolase_fold"/>
</dbReference>
<dbReference type="RefSeq" id="WP_231827184.1">
    <property type="nucleotide sequence ID" value="NZ_CP087880.1"/>
</dbReference>
<gene>
    <name evidence="2" type="primary">menH_4</name>
    <name evidence="2" type="ORF">G163CM_11210</name>
</gene>
<dbReference type="PRINTS" id="PR00111">
    <property type="entry name" value="ABHYDROLASE"/>
</dbReference>
<dbReference type="GO" id="GO:0070205">
    <property type="term" value="F:2-succinyl-6-hydroxy-2,4-cyclohexadiene-1-carboxylate synthase activity"/>
    <property type="evidence" value="ECO:0007669"/>
    <property type="project" value="UniProtKB-EC"/>
</dbReference>
<feature type="domain" description="AB hydrolase-1" evidence="1">
    <location>
        <begin position="25"/>
        <end position="242"/>
    </location>
</feature>
<dbReference type="InterPro" id="IPR000073">
    <property type="entry name" value="AB_hydrolase_1"/>
</dbReference>
<protein>
    <submittedName>
        <fullName evidence="2">2-succinyl-6-hydroxy-2, 4-cyclohexadiene-1-carboxylate synthase</fullName>
        <ecNumber evidence="2">4.2.99.20</ecNumber>
    </submittedName>
</protein>
<dbReference type="EMBL" id="CP087880">
    <property type="protein sequence ID" value="UGS40423.1"/>
    <property type="molecule type" value="Genomic_DNA"/>
</dbReference>
<evidence type="ECO:0000313" key="2">
    <source>
        <dbReference type="EMBL" id="UGS40423.1"/>
    </source>
</evidence>
<dbReference type="PANTHER" id="PTHR43798:SF33">
    <property type="entry name" value="HYDROLASE, PUTATIVE (AFU_ORTHOLOGUE AFUA_2G14860)-RELATED"/>
    <property type="match status" value="1"/>
</dbReference>
<accession>A0ABY3S2G0</accession>
<name>A0ABY3S2G0_9ENTR</name>
<organism evidence="2 3">
    <name type="scientific">Pseudocitrobacter corydidari</name>
    <dbReference type="NCBI Taxonomy" id="2891570"/>
    <lineage>
        <taxon>Bacteria</taxon>
        <taxon>Pseudomonadati</taxon>
        <taxon>Pseudomonadota</taxon>
        <taxon>Gammaproteobacteria</taxon>
        <taxon>Enterobacterales</taxon>
        <taxon>Enterobacteriaceae</taxon>
        <taxon>Pseudocitrobacter</taxon>
    </lineage>
</organism>
<dbReference type="Gene3D" id="3.40.50.1820">
    <property type="entry name" value="alpha/beta hydrolase"/>
    <property type="match status" value="1"/>
</dbReference>
<evidence type="ECO:0000313" key="3">
    <source>
        <dbReference type="Proteomes" id="UP001199659"/>
    </source>
</evidence>
<evidence type="ECO:0000259" key="1">
    <source>
        <dbReference type="Pfam" id="PF12697"/>
    </source>
</evidence>
<dbReference type="EC" id="4.2.99.20" evidence="2"/>
<reference evidence="2 3" key="1">
    <citation type="journal article" date="2022" name="Int. J. Syst. Evol. Microbiol.">
        <title>Pseudocitrobacter corydidari sp. nov., isolated from the Asian emerald cockroach Corydidarum magnifica.</title>
        <authorList>
            <person name="Guzman J."/>
            <person name="Poehlein A."/>
            <person name="Glaeser S.P."/>
            <person name="Schwengers O."/>
            <person name="Blom J."/>
            <person name="Hollensteiner J."/>
            <person name="Kampfer P."/>
            <person name="Vilcinskas A."/>
        </authorList>
    </citation>
    <scope>NUCLEOTIDE SEQUENCE [LARGE SCALE GENOMIC DNA]</scope>
    <source>
        <strain evidence="2">G163CM</strain>
    </source>
</reference>
<dbReference type="PANTHER" id="PTHR43798">
    <property type="entry name" value="MONOACYLGLYCEROL LIPASE"/>
    <property type="match status" value="1"/>
</dbReference>
<keyword evidence="3" id="KW-1185">Reference proteome</keyword>